<dbReference type="InterPro" id="IPR027417">
    <property type="entry name" value="P-loop_NTPase"/>
</dbReference>
<feature type="compositionally biased region" description="Polar residues" evidence="6">
    <location>
        <begin position="1251"/>
        <end position="1260"/>
    </location>
</feature>
<dbReference type="InterPro" id="IPR000330">
    <property type="entry name" value="SNF2_N"/>
</dbReference>
<dbReference type="Pfam" id="PF00176">
    <property type="entry name" value="SNF2-rel_dom"/>
    <property type="match status" value="1"/>
</dbReference>
<evidence type="ECO:0000256" key="6">
    <source>
        <dbReference type="SAM" id="MobiDB-lite"/>
    </source>
</evidence>
<feature type="compositionally biased region" description="Low complexity" evidence="6">
    <location>
        <begin position="1678"/>
        <end position="1690"/>
    </location>
</feature>
<evidence type="ECO:0000256" key="4">
    <source>
        <dbReference type="ARBA" id="ARBA00023242"/>
    </source>
</evidence>
<feature type="compositionally biased region" description="Low complexity" evidence="6">
    <location>
        <begin position="172"/>
        <end position="191"/>
    </location>
</feature>
<dbReference type="PANTHER" id="PTHR10799">
    <property type="entry name" value="SNF2/RAD54 HELICASE FAMILY"/>
    <property type="match status" value="1"/>
</dbReference>
<dbReference type="FunFam" id="3.40.50.10810:FF:000017">
    <property type="entry name" value="ATP-dependent helicase BRM"/>
    <property type="match status" value="1"/>
</dbReference>
<feature type="compositionally biased region" description="Polar residues" evidence="6">
    <location>
        <begin position="202"/>
        <end position="211"/>
    </location>
</feature>
<evidence type="ECO:0000256" key="5">
    <source>
        <dbReference type="SAM" id="Coils"/>
    </source>
</evidence>
<name>A0AAW1QJW7_9CHLO</name>
<proteinExistence type="predicted"/>
<keyword evidence="2" id="KW-0378">Hydrolase</keyword>
<dbReference type="PROSITE" id="PS51194">
    <property type="entry name" value="HELICASE_CTER"/>
    <property type="match status" value="1"/>
</dbReference>
<dbReference type="InterPro" id="IPR001650">
    <property type="entry name" value="Helicase_C-like"/>
</dbReference>
<feature type="compositionally biased region" description="Low complexity" evidence="6">
    <location>
        <begin position="28"/>
        <end position="66"/>
    </location>
</feature>
<evidence type="ECO:0000256" key="3">
    <source>
        <dbReference type="ARBA" id="ARBA00023015"/>
    </source>
</evidence>
<dbReference type="Proteomes" id="UP001438707">
    <property type="component" value="Unassembled WGS sequence"/>
</dbReference>
<dbReference type="InterPro" id="IPR014978">
    <property type="entry name" value="Gln-Leu-Gln_QLQ"/>
</dbReference>
<feature type="region of interest" description="Disordered" evidence="6">
    <location>
        <begin position="1568"/>
        <end position="1775"/>
    </location>
</feature>
<dbReference type="PROSITE" id="PS51192">
    <property type="entry name" value="HELICASE_ATP_BIND_1"/>
    <property type="match status" value="1"/>
</dbReference>
<comment type="caution">
    <text evidence="10">The sequence shown here is derived from an EMBL/GenBank/DDBJ whole genome shotgun (WGS) entry which is preliminary data.</text>
</comment>
<dbReference type="SMART" id="SM00487">
    <property type="entry name" value="DEXDc"/>
    <property type="match status" value="1"/>
</dbReference>
<feature type="compositionally biased region" description="Low complexity" evidence="6">
    <location>
        <begin position="1501"/>
        <end position="1553"/>
    </location>
</feature>
<feature type="domain" description="QLQ" evidence="9">
    <location>
        <begin position="126"/>
        <end position="161"/>
    </location>
</feature>
<keyword evidence="3" id="KW-0804">Transcription</keyword>
<dbReference type="CDD" id="cd18793">
    <property type="entry name" value="SF2_C_SNF"/>
    <property type="match status" value="1"/>
</dbReference>
<dbReference type="InterPro" id="IPR038718">
    <property type="entry name" value="SNF2-like_sf"/>
</dbReference>
<feature type="domain" description="Helicase ATP-binding" evidence="7">
    <location>
        <begin position="591"/>
        <end position="756"/>
    </location>
</feature>
<evidence type="ECO:0000259" key="8">
    <source>
        <dbReference type="PROSITE" id="PS51194"/>
    </source>
</evidence>
<feature type="region of interest" description="Disordered" evidence="6">
    <location>
        <begin position="1042"/>
        <end position="1062"/>
    </location>
</feature>
<evidence type="ECO:0000259" key="9">
    <source>
        <dbReference type="PROSITE" id="PS51666"/>
    </source>
</evidence>
<feature type="compositionally biased region" description="Polar residues" evidence="6">
    <location>
        <begin position="1483"/>
        <end position="1493"/>
    </location>
</feature>
<gene>
    <name evidence="10" type="ORF">WJX74_003135</name>
</gene>
<dbReference type="SUPFAM" id="SSF52540">
    <property type="entry name" value="P-loop containing nucleoside triphosphate hydrolases"/>
    <property type="match status" value="2"/>
</dbReference>
<feature type="region of interest" description="Disordered" evidence="6">
    <location>
        <begin position="1235"/>
        <end position="1307"/>
    </location>
</feature>
<feature type="domain" description="Helicase C-terminal" evidence="8">
    <location>
        <begin position="905"/>
        <end position="1094"/>
    </location>
</feature>
<dbReference type="InterPro" id="IPR014001">
    <property type="entry name" value="Helicase_ATP-bd"/>
</dbReference>
<comment type="subcellular location">
    <subcellularLocation>
        <location evidence="1">Nucleus</location>
    </subcellularLocation>
</comment>
<accession>A0AAW1QJW7</accession>
<feature type="coiled-coil region" evidence="5">
    <location>
        <begin position="1103"/>
        <end position="1130"/>
    </location>
</feature>
<feature type="compositionally biased region" description="Basic residues" evidence="6">
    <location>
        <begin position="1427"/>
        <end position="1441"/>
    </location>
</feature>
<feature type="compositionally biased region" description="Polar residues" evidence="6">
    <location>
        <begin position="1342"/>
        <end position="1376"/>
    </location>
</feature>
<dbReference type="GO" id="GO:0016787">
    <property type="term" value="F:hydrolase activity"/>
    <property type="evidence" value="ECO:0007669"/>
    <property type="project" value="UniProtKB-KW"/>
</dbReference>
<dbReference type="EMBL" id="JALJOS010000036">
    <property type="protein sequence ID" value="KAK9821642.1"/>
    <property type="molecule type" value="Genomic_DNA"/>
</dbReference>
<evidence type="ECO:0000313" key="10">
    <source>
        <dbReference type="EMBL" id="KAK9821642.1"/>
    </source>
</evidence>
<evidence type="ECO:0000313" key="11">
    <source>
        <dbReference type="Proteomes" id="UP001438707"/>
    </source>
</evidence>
<evidence type="ECO:0000259" key="7">
    <source>
        <dbReference type="PROSITE" id="PS51192"/>
    </source>
</evidence>
<keyword evidence="11" id="KW-1185">Reference proteome</keyword>
<dbReference type="Pfam" id="PF08880">
    <property type="entry name" value="QLQ"/>
    <property type="match status" value="1"/>
</dbReference>
<dbReference type="SMART" id="SM00490">
    <property type="entry name" value="HELICc"/>
    <property type="match status" value="1"/>
</dbReference>
<dbReference type="GO" id="GO:0006355">
    <property type="term" value="P:regulation of DNA-templated transcription"/>
    <property type="evidence" value="ECO:0007669"/>
    <property type="project" value="InterPro"/>
</dbReference>
<reference evidence="10 11" key="1">
    <citation type="journal article" date="2024" name="Nat. Commun.">
        <title>Phylogenomics reveals the evolutionary origins of lichenization in chlorophyte algae.</title>
        <authorList>
            <person name="Puginier C."/>
            <person name="Libourel C."/>
            <person name="Otte J."/>
            <person name="Skaloud P."/>
            <person name="Haon M."/>
            <person name="Grisel S."/>
            <person name="Petersen M."/>
            <person name="Berrin J.G."/>
            <person name="Delaux P.M."/>
            <person name="Dal Grande F."/>
            <person name="Keller J."/>
        </authorList>
    </citation>
    <scope>NUCLEOTIDE SEQUENCE [LARGE SCALE GENOMIC DNA]</scope>
    <source>
        <strain evidence="10 11">SAG 2145</strain>
    </source>
</reference>
<evidence type="ECO:0000256" key="1">
    <source>
        <dbReference type="ARBA" id="ARBA00004123"/>
    </source>
</evidence>
<protein>
    <submittedName>
        <fullName evidence="10">Uncharacterized protein</fullName>
    </submittedName>
</protein>
<dbReference type="Gene3D" id="3.40.50.300">
    <property type="entry name" value="P-loop containing nucleotide triphosphate hydrolases"/>
    <property type="match status" value="1"/>
</dbReference>
<feature type="compositionally biased region" description="Low complexity" evidence="6">
    <location>
        <begin position="1448"/>
        <end position="1461"/>
    </location>
</feature>
<dbReference type="PROSITE" id="PS51666">
    <property type="entry name" value="QLQ"/>
    <property type="match status" value="1"/>
</dbReference>
<feature type="region of interest" description="Disordered" evidence="6">
    <location>
        <begin position="159"/>
        <end position="237"/>
    </location>
</feature>
<dbReference type="Pfam" id="PF00271">
    <property type="entry name" value="Helicase_C"/>
    <property type="match status" value="1"/>
</dbReference>
<feature type="compositionally biased region" description="Basic residues" evidence="6">
    <location>
        <begin position="1464"/>
        <end position="1478"/>
    </location>
</feature>
<feature type="compositionally biased region" description="Low complexity" evidence="6">
    <location>
        <begin position="518"/>
        <end position="530"/>
    </location>
</feature>
<keyword evidence="5" id="KW-0175">Coiled coil</keyword>
<feature type="region of interest" description="Disordered" evidence="6">
    <location>
        <begin position="1336"/>
        <end position="1553"/>
    </location>
</feature>
<organism evidence="10 11">
    <name type="scientific">Apatococcus lobatus</name>
    <dbReference type="NCBI Taxonomy" id="904363"/>
    <lineage>
        <taxon>Eukaryota</taxon>
        <taxon>Viridiplantae</taxon>
        <taxon>Chlorophyta</taxon>
        <taxon>core chlorophytes</taxon>
        <taxon>Trebouxiophyceae</taxon>
        <taxon>Chlorellales</taxon>
        <taxon>Chlorellaceae</taxon>
        <taxon>Apatococcus</taxon>
    </lineage>
</organism>
<sequence>MAQPGGAQNDIKPVTDNPHAEIIDLDALDALPDLTAAEPKAAQPSSAGGSASQQLPGGFSAAGQQSFSAAHVKQEEVKQEAGLKAEVKEESGGLALSQETAAAQPGTSVVPAQASIIAAPAASTHGFTPLQLNVLRAQILAFRRIKKGERLTAGDLVALRPPPLGIQDSNGPSASSASAQPAASQSQYSQAIPKGPSVASHAPSQGTSSAATPAAILPSTSSAPAPGTLIQASSKQGPARPFLGPLYTIGSPSWPKQEALGIPTGRGPQPLAFDVNALMAREAQAVVTRRAQHHLLALTQALRESPPPGFAQREGRDGRGALMLQIRMLRARQLQSVLRQAIEKEQEGIMRLSERAYRKFTRLTFRQRVDMFKQEEKGRSDKVAERARALKAARQAFTELTAATKEMRVARNRGVIRSHERLAREHLKQQDDHRTRRMEALKAHDFEAYQEMLREQSGPENAGERYNAISSFLSATEDYLHRLAGKVASVRLTQEASEAAATAMSDARSQGLTEEEVAAAGRAAAQETAAGSDLGQRSKSASGAVMGDAQSRYYSLAHSVEEAVRTQPRLLRPPKGATMRDYQLVGLQWMVSLYNNRLNGILADEMGLGKTLQVLSLLAYLMEHKNNYGPHLIIVPNAVIVNWKGELQQWLPSARCVFYVGHKEERARKYATEVQALQFNVLVTTYEYIMRDRSRLAKVEWKYIIIDEAQRMKDRQSKLAKDLDRFVASRRLLLTGTPLQNDLRELWSLLNLLLPEVFDDKGSFTEWFGEALGKSGPGGQLEDDWLETEKRVVVIHRLHQILEPFMLRRQVEDVESKLPPKIPIVVRVAMPVFQSYIYTWVQETGTIRLDPLGPHRGAAHIAAGIAPLNNKCMELRKICNHPALTYPPEFYEPEILVQQCGKFAVLDRILVKQKASGHRVLLFSTMTRLLDLLEIYLRWRYVDTPAGPATMGFLRIDGSTSLEDREKAIHAFNAPDSEAFIFLLSIRAAGRGLNLQSADTVVIYDPDPNPKNEEQAIARSHRIGQTKEVRVIHLEAVADAPASFSGHRPQATAGPQESAENWELQQPDRRYADSIESLVRNNIQKMKIDMANEVIDAGRFDMNTSMEERKQSLESLLQDEERMKKAMNAVPSHKELNAMLARTPAEEALFNKLDAELQWPQIPLGGESLPEWLRFTPKELANQVAASVKQTGKKKLTKELTSMAGLEASKVAAGPAGKMVADAAAAGAELEASQRIGRGQRKMQAAISESDMLTTQSGRTGSEEEAGPLRDEADMEEEVVDGNNLTEPGDEGSSRPMDAAASKAAAIRRPIAAAQRPQQHGQPPPAKSIQPQRMLLEESQRTSHSNSHSHPLQFRTDTALGSQTHQPVSAGLQQAGNTGGLPSMPSQINVGAAGLQAAAGPSGYPPGLQQGEHPHQNGNPPVGHPPKPPKAKKEKTKKHRHLIEEAGDASMSSGMPASGSVSEHKHKKHKHKKRHREHARVSGSASLMSQPAGQSAGPPMAGQASSDQPPASAAAAAAPGPAAPSAAQAAIAGAPTHQLQLPGQAPSAQQPAPIVTSAATLPISVPHPFSQAALDPLGQSQTLHAPESSPFATGLGSQIAQDPIQAVARRMQQHGTDPGNAAPALKDKHEDVRGTAGHAASQVQAGSGGLDAAKAPTEASTLPLAAHAAAREIEQQTASAQHAAHQAPSPVHGSTGGHGRPPEGDRAAPEGNGPETGPASVPSMGSGEHGQGQAAAASTPREGCGAYLQDLDQESLPPKKKRHKGFTIKLGGRTL</sequence>
<evidence type="ECO:0000256" key="2">
    <source>
        <dbReference type="ARBA" id="ARBA00022801"/>
    </source>
</evidence>
<dbReference type="GO" id="GO:0005524">
    <property type="term" value="F:ATP binding"/>
    <property type="evidence" value="ECO:0007669"/>
    <property type="project" value="InterPro"/>
</dbReference>
<dbReference type="InterPro" id="IPR049730">
    <property type="entry name" value="SNF2/RAD54-like_C"/>
</dbReference>
<keyword evidence="4" id="KW-0539">Nucleus</keyword>
<keyword evidence="3" id="KW-0805">Transcription regulation</keyword>
<dbReference type="GO" id="GO:0005634">
    <property type="term" value="C:nucleus"/>
    <property type="evidence" value="ECO:0007669"/>
    <property type="project" value="UniProtKB-SubCell"/>
</dbReference>
<dbReference type="Gene3D" id="3.40.50.10810">
    <property type="entry name" value="Tandem AAA-ATPase domain"/>
    <property type="match status" value="1"/>
</dbReference>
<feature type="region of interest" description="Disordered" evidence="6">
    <location>
        <begin position="1"/>
        <end position="66"/>
    </location>
</feature>
<feature type="region of interest" description="Disordered" evidence="6">
    <location>
        <begin position="501"/>
        <end position="541"/>
    </location>
</feature>